<evidence type="ECO:0000313" key="2">
    <source>
        <dbReference type="Proteomes" id="UP000031561"/>
    </source>
</evidence>
<evidence type="ECO:0000313" key="1">
    <source>
        <dbReference type="EMBL" id="MCM1981511.1"/>
    </source>
</evidence>
<dbReference type="RefSeq" id="WP_250833227.1">
    <property type="nucleotide sequence ID" value="NZ_JTHE03000009.1"/>
</dbReference>
<dbReference type="AlphaFoldDB" id="A0ABD4SYJ3"/>
<protein>
    <submittedName>
        <fullName evidence="1">Uncharacterized protein</fullName>
    </submittedName>
</protein>
<keyword evidence="2" id="KW-1185">Reference proteome</keyword>
<dbReference type="EMBL" id="JTHE03000009">
    <property type="protein sequence ID" value="MCM1981511.1"/>
    <property type="molecule type" value="Genomic_DNA"/>
</dbReference>
<name>A0ABD4SYJ3_9CYAN</name>
<reference evidence="1 2" key="1">
    <citation type="journal article" date="2015" name="Genome Announc.">
        <title>Draft Genome Sequence of Filamentous Marine Cyanobacterium Lyngbya confervoides Strain BDU141951.</title>
        <authorList>
            <person name="Chandrababunaidu M.M."/>
            <person name="Sen D."/>
            <person name="Tripathy S."/>
        </authorList>
    </citation>
    <scope>NUCLEOTIDE SEQUENCE [LARGE SCALE GENOMIC DNA]</scope>
    <source>
        <strain evidence="1 2">BDU141951</strain>
    </source>
</reference>
<comment type="caution">
    <text evidence="1">The sequence shown here is derived from an EMBL/GenBank/DDBJ whole genome shotgun (WGS) entry which is preliminary data.</text>
</comment>
<gene>
    <name evidence="1" type="ORF">QQ91_0001530</name>
</gene>
<dbReference type="Proteomes" id="UP000031561">
    <property type="component" value="Unassembled WGS sequence"/>
</dbReference>
<organism evidence="1 2">
    <name type="scientific">Lyngbya confervoides BDU141951</name>
    <dbReference type="NCBI Taxonomy" id="1574623"/>
    <lineage>
        <taxon>Bacteria</taxon>
        <taxon>Bacillati</taxon>
        <taxon>Cyanobacteriota</taxon>
        <taxon>Cyanophyceae</taxon>
        <taxon>Oscillatoriophycideae</taxon>
        <taxon>Oscillatoriales</taxon>
        <taxon>Microcoleaceae</taxon>
        <taxon>Lyngbya</taxon>
    </lineage>
</organism>
<accession>A0ABD4SYJ3</accession>
<sequence>MFHVFAGHPELGVSVAYNLEPVQHIALYSDYCSIDLPEKPTVTFQATVIDTFPLDQVESLIRQFTFRTGDRLYRATLGILS</sequence>
<proteinExistence type="predicted"/>